<accession>A0A7Y9IU78</accession>
<evidence type="ECO:0000256" key="3">
    <source>
        <dbReference type="ARBA" id="ARBA00023163"/>
    </source>
</evidence>
<dbReference type="PRINTS" id="PR00035">
    <property type="entry name" value="HTHGNTR"/>
</dbReference>
<dbReference type="InterPro" id="IPR000485">
    <property type="entry name" value="AsnC-type_HTH_dom"/>
</dbReference>
<dbReference type="SMART" id="SM00895">
    <property type="entry name" value="FCD"/>
    <property type="match status" value="1"/>
</dbReference>
<dbReference type="Pfam" id="PF00392">
    <property type="entry name" value="GntR"/>
    <property type="match status" value="1"/>
</dbReference>
<organism evidence="5 6">
    <name type="scientific">Pigmentiphaga litoralis</name>
    <dbReference type="NCBI Taxonomy" id="516702"/>
    <lineage>
        <taxon>Bacteria</taxon>
        <taxon>Pseudomonadati</taxon>
        <taxon>Pseudomonadota</taxon>
        <taxon>Betaproteobacteria</taxon>
        <taxon>Burkholderiales</taxon>
        <taxon>Alcaligenaceae</taxon>
        <taxon>Pigmentiphaga</taxon>
    </lineage>
</organism>
<dbReference type="InterPro" id="IPR000524">
    <property type="entry name" value="Tscrpt_reg_HTH_GntR"/>
</dbReference>
<proteinExistence type="predicted"/>
<keyword evidence="3" id="KW-0804">Transcription</keyword>
<evidence type="ECO:0000259" key="4">
    <source>
        <dbReference type="PROSITE" id="PS50949"/>
    </source>
</evidence>
<evidence type="ECO:0000256" key="1">
    <source>
        <dbReference type="ARBA" id="ARBA00023015"/>
    </source>
</evidence>
<keyword evidence="1" id="KW-0805">Transcription regulation</keyword>
<dbReference type="SUPFAM" id="SSF48008">
    <property type="entry name" value="GntR ligand-binding domain-like"/>
    <property type="match status" value="1"/>
</dbReference>
<comment type="caution">
    <text evidence="5">The sequence shown here is derived from an EMBL/GenBank/DDBJ whole genome shotgun (WGS) entry which is preliminary data.</text>
</comment>
<dbReference type="InterPro" id="IPR011711">
    <property type="entry name" value="GntR_C"/>
</dbReference>
<dbReference type="PANTHER" id="PTHR43537:SF45">
    <property type="entry name" value="GNTR FAMILY REGULATORY PROTEIN"/>
    <property type="match status" value="1"/>
</dbReference>
<dbReference type="RefSeq" id="WP_179586588.1">
    <property type="nucleotide sequence ID" value="NZ_JACBYR010000001.1"/>
</dbReference>
<evidence type="ECO:0000313" key="6">
    <source>
        <dbReference type="Proteomes" id="UP000542125"/>
    </source>
</evidence>
<dbReference type="InterPro" id="IPR036390">
    <property type="entry name" value="WH_DNA-bd_sf"/>
</dbReference>
<gene>
    <name evidence="5" type="ORF">FHW18_002427</name>
</gene>
<keyword evidence="2 5" id="KW-0238">DNA-binding</keyword>
<evidence type="ECO:0000256" key="2">
    <source>
        <dbReference type="ARBA" id="ARBA00023125"/>
    </source>
</evidence>
<keyword evidence="6" id="KW-1185">Reference proteome</keyword>
<dbReference type="Proteomes" id="UP000542125">
    <property type="component" value="Unassembled WGS sequence"/>
</dbReference>
<name>A0A7Y9IU78_9BURK</name>
<dbReference type="GO" id="GO:0043565">
    <property type="term" value="F:sequence-specific DNA binding"/>
    <property type="evidence" value="ECO:0007669"/>
    <property type="project" value="InterPro"/>
</dbReference>
<dbReference type="Gene3D" id="1.10.10.10">
    <property type="entry name" value="Winged helix-like DNA-binding domain superfamily/Winged helix DNA-binding domain"/>
    <property type="match status" value="1"/>
</dbReference>
<feature type="domain" description="HTH gntR-type" evidence="4">
    <location>
        <begin position="14"/>
        <end position="81"/>
    </location>
</feature>
<dbReference type="PANTHER" id="PTHR43537">
    <property type="entry name" value="TRANSCRIPTIONAL REGULATOR, GNTR FAMILY"/>
    <property type="match status" value="1"/>
</dbReference>
<dbReference type="InterPro" id="IPR036388">
    <property type="entry name" value="WH-like_DNA-bd_sf"/>
</dbReference>
<dbReference type="InterPro" id="IPR008920">
    <property type="entry name" value="TF_FadR/GntR_C"/>
</dbReference>
<reference evidence="5 6" key="1">
    <citation type="submission" date="2020-07" db="EMBL/GenBank/DDBJ databases">
        <title>Genomic Encyclopedia of Type Strains, Phase IV (KMG-V): Genome sequencing to study the core and pangenomes of soil and plant-associated prokaryotes.</title>
        <authorList>
            <person name="Whitman W."/>
        </authorList>
    </citation>
    <scope>NUCLEOTIDE SEQUENCE [LARGE SCALE GENOMIC DNA]</scope>
    <source>
        <strain evidence="5 6">SAS40</strain>
    </source>
</reference>
<dbReference type="SMART" id="SM00345">
    <property type="entry name" value="HTH_GNTR"/>
    <property type="match status" value="1"/>
</dbReference>
<dbReference type="Pfam" id="PF07729">
    <property type="entry name" value="FCD"/>
    <property type="match status" value="1"/>
</dbReference>
<dbReference type="SUPFAM" id="SSF46785">
    <property type="entry name" value="Winged helix' DNA-binding domain"/>
    <property type="match status" value="1"/>
</dbReference>
<dbReference type="Gene3D" id="1.20.120.530">
    <property type="entry name" value="GntR ligand-binding domain-like"/>
    <property type="match status" value="1"/>
</dbReference>
<dbReference type="PRINTS" id="PR00033">
    <property type="entry name" value="HTHASNC"/>
</dbReference>
<dbReference type="PROSITE" id="PS50949">
    <property type="entry name" value="HTH_GNTR"/>
    <property type="match status" value="1"/>
</dbReference>
<dbReference type="CDD" id="cd07377">
    <property type="entry name" value="WHTH_GntR"/>
    <property type="match status" value="1"/>
</dbReference>
<dbReference type="AlphaFoldDB" id="A0A7Y9IU78"/>
<protein>
    <submittedName>
        <fullName evidence="5">DNA-binding GntR family transcriptional regulator</fullName>
    </submittedName>
</protein>
<dbReference type="GO" id="GO:0003700">
    <property type="term" value="F:DNA-binding transcription factor activity"/>
    <property type="evidence" value="ECO:0007669"/>
    <property type="project" value="InterPro"/>
</dbReference>
<sequence>MRAVAAGRRKASPATLADGVYARLKEELFDFRLIPGDRFSETEVAERLGVSRTPVREALFRLQHEGYLDVHFRSGWSVRPFDFELFDYLYDLRTVLEGAAIDRLCNKDLPQGRLDSPALLALKDIWLVNKSARLSDGKRLAELDEAFHRELVLAAGNPEMARVHLEVTERIRIVRQLDFTQPLRVEKTYDEHAQVLRAILKRKPEEARALMGTHIAASAAEVRKITLHRLYAARREHPA</sequence>
<dbReference type="EMBL" id="JACBYR010000001">
    <property type="protein sequence ID" value="NYE83156.1"/>
    <property type="molecule type" value="Genomic_DNA"/>
</dbReference>
<evidence type="ECO:0000313" key="5">
    <source>
        <dbReference type="EMBL" id="NYE83156.1"/>
    </source>
</evidence>